<name>A0A951PK24_9CYAN</name>
<dbReference type="Pfam" id="PF14105">
    <property type="entry name" value="DUF4278"/>
    <property type="match status" value="1"/>
</dbReference>
<reference evidence="1" key="2">
    <citation type="journal article" date="2022" name="Microbiol. Resour. Announc.">
        <title>Metagenome Sequencing to Explore Phylogenomics of Terrestrial Cyanobacteria.</title>
        <authorList>
            <person name="Ward R.D."/>
            <person name="Stajich J.E."/>
            <person name="Johansen J.R."/>
            <person name="Huntemann M."/>
            <person name="Clum A."/>
            <person name="Foster B."/>
            <person name="Foster B."/>
            <person name="Roux S."/>
            <person name="Palaniappan K."/>
            <person name="Varghese N."/>
            <person name="Mukherjee S."/>
            <person name="Reddy T.B.K."/>
            <person name="Daum C."/>
            <person name="Copeland A."/>
            <person name="Chen I.A."/>
            <person name="Ivanova N.N."/>
            <person name="Kyrpides N.C."/>
            <person name="Shapiro N."/>
            <person name="Eloe-Fadrosh E.A."/>
            <person name="Pietrasiak N."/>
        </authorList>
    </citation>
    <scope>NUCLEOTIDE SEQUENCE</scope>
    <source>
        <strain evidence="1">CPER-KK1</strain>
    </source>
</reference>
<evidence type="ECO:0000313" key="2">
    <source>
        <dbReference type="Proteomes" id="UP000753908"/>
    </source>
</evidence>
<organism evidence="1 2">
    <name type="scientific">Symplocastrum torsivum CPER-KK1</name>
    <dbReference type="NCBI Taxonomy" id="450513"/>
    <lineage>
        <taxon>Bacteria</taxon>
        <taxon>Bacillati</taxon>
        <taxon>Cyanobacteriota</taxon>
        <taxon>Cyanophyceae</taxon>
        <taxon>Oscillatoriophycideae</taxon>
        <taxon>Oscillatoriales</taxon>
        <taxon>Microcoleaceae</taxon>
        <taxon>Symplocastrum</taxon>
    </lineage>
</organism>
<dbReference type="AlphaFoldDB" id="A0A951PK24"/>
<dbReference type="EMBL" id="JAHHIF010000010">
    <property type="protein sequence ID" value="MBW4544721.1"/>
    <property type="molecule type" value="Genomic_DNA"/>
</dbReference>
<reference evidence="1" key="1">
    <citation type="submission" date="2021-05" db="EMBL/GenBank/DDBJ databases">
        <authorList>
            <person name="Pietrasiak N."/>
            <person name="Ward R."/>
            <person name="Stajich J.E."/>
            <person name="Kurbessoian T."/>
        </authorList>
    </citation>
    <scope>NUCLEOTIDE SEQUENCE</scope>
    <source>
        <strain evidence="1">CPER-KK1</strain>
    </source>
</reference>
<dbReference type="InterPro" id="IPR025458">
    <property type="entry name" value="DUF4278"/>
</dbReference>
<accession>A0A951PK24</accession>
<protein>
    <submittedName>
        <fullName evidence="1">DUF4278 domain-containing protein</fullName>
    </submittedName>
</protein>
<comment type="caution">
    <text evidence="1">The sequence shown here is derived from an EMBL/GenBank/DDBJ whole genome shotgun (WGS) entry which is preliminary data.</text>
</comment>
<sequence>MKLSYRGVSYDYNPSEVETTEGQIGGKYRGLDWRFRNLKKPPVLQPTVNLKYRGVSYHTGGNTTTNTVEPTKTPVLSTQDKARSLMLNHQRTHQNRQQAMLHRSAEEIGLATYNG</sequence>
<proteinExistence type="predicted"/>
<dbReference type="Proteomes" id="UP000753908">
    <property type="component" value="Unassembled WGS sequence"/>
</dbReference>
<evidence type="ECO:0000313" key="1">
    <source>
        <dbReference type="EMBL" id="MBW4544721.1"/>
    </source>
</evidence>
<gene>
    <name evidence="1" type="ORF">KME25_09815</name>
</gene>